<gene>
    <name evidence="1" type="ORF">DPEC_G00301030</name>
</gene>
<organism evidence="1 2">
    <name type="scientific">Dallia pectoralis</name>
    <name type="common">Alaska blackfish</name>
    <dbReference type="NCBI Taxonomy" id="75939"/>
    <lineage>
        <taxon>Eukaryota</taxon>
        <taxon>Metazoa</taxon>
        <taxon>Chordata</taxon>
        <taxon>Craniata</taxon>
        <taxon>Vertebrata</taxon>
        <taxon>Euteleostomi</taxon>
        <taxon>Actinopterygii</taxon>
        <taxon>Neopterygii</taxon>
        <taxon>Teleostei</taxon>
        <taxon>Protacanthopterygii</taxon>
        <taxon>Esociformes</taxon>
        <taxon>Umbridae</taxon>
        <taxon>Dallia</taxon>
    </lineage>
</organism>
<proteinExistence type="predicted"/>
<name>A0ACC2FGK4_DALPE</name>
<reference evidence="1" key="1">
    <citation type="submission" date="2021-05" db="EMBL/GenBank/DDBJ databases">
        <authorList>
            <person name="Pan Q."/>
            <person name="Jouanno E."/>
            <person name="Zahm M."/>
            <person name="Klopp C."/>
            <person name="Cabau C."/>
            <person name="Louis A."/>
            <person name="Berthelot C."/>
            <person name="Parey E."/>
            <person name="Roest Crollius H."/>
            <person name="Montfort J."/>
            <person name="Robinson-Rechavi M."/>
            <person name="Bouchez O."/>
            <person name="Lampietro C."/>
            <person name="Lopez Roques C."/>
            <person name="Donnadieu C."/>
            <person name="Postlethwait J."/>
            <person name="Bobe J."/>
            <person name="Dillon D."/>
            <person name="Chandos A."/>
            <person name="von Hippel F."/>
            <person name="Guiguen Y."/>
        </authorList>
    </citation>
    <scope>NUCLEOTIDE SEQUENCE</scope>
    <source>
        <strain evidence="1">YG-Jan2019</strain>
    </source>
</reference>
<protein>
    <submittedName>
        <fullName evidence="1">Uncharacterized protein</fullName>
    </submittedName>
</protein>
<accession>A0ACC2FGK4</accession>
<sequence>MLNPKQGALFPHESRVYGKPWFWQRDSCTTESSRSLAEVIMEMRSEIKKLETENTALRGGIESPVSGGTTEPGERRGQPGTRTHRIPPQCTMRRNASAPELEGQYKENIVMTVRRYSVASKMPNAIQRSESEERQTEDRQVGRVNKSSWGRLHEEVHGRAPSFFGNSTQDEITAAKLTNRLSLQEYVHKNRSKVKTVTFLLPVDDIYTY</sequence>
<dbReference type="Proteomes" id="UP001157502">
    <property type="component" value="Chromosome 28"/>
</dbReference>
<comment type="caution">
    <text evidence="1">The sequence shown here is derived from an EMBL/GenBank/DDBJ whole genome shotgun (WGS) entry which is preliminary data.</text>
</comment>
<keyword evidence="2" id="KW-1185">Reference proteome</keyword>
<evidence type="ECO:0000313" key="1">
    <source>
        <dbReference type="EMBL" id="KAJ7990505.1"/>
    </source>
</evidence>
<evidence type="ECO:0000313" key="2">
    <source>
        <dbReference type="Proteomes" id="UP001157502"/>
    </source>
</evidence>
<dbReference type="EMBL" id="CM055755">
    <property type="protein sequence ID" value="KAJ7990505.1"/>
    <property type="molecule type" value="Genomic_DNA"/>
</dbReference>